<gene>
    <name evidence="1" type="ORF">SFB21_2847</name>
</gene>
<dbReference type="EMBL" id="CADDTS010000048">
    <property type="protein sequence ID" value="CAB1221520.1"/>
    <property type="molecule type" value="Genomic_DNA"/>
</dbReference>
<dbReference type="Proteomes" id="UP000489961">
    <property type="component" value="Unassembled WGS sequence"/>
</dbReference>
<reference evidence="1 2" key="1">
    <citation type="submission" date="2020-02" db="EMBL/GenBank/DDBJ databases">
        <authorList>
            <person name="Chaudhuri R."/>
        </authorList>
    </citation>
    <scope>NUCLEOTIDE SEQUENCE [LARGE SCALE GENOMIC DNA]</scope>
    <source>
        <strain evidence="1">SFB21</strain>
    </source>
</reference>
<evidence type="ECO:0000313" key="2">
    <source>
        <dbReference type="Proteomes" id="UP000489961"/>
    </source>
</evidence>
<organism evidence="1 2">
    <name type="scientific">Acinetobacter bouvetii</name>
    <dbReference type="NCBI Taxonomy" id="202951"/>
    <lineage>
        <taxon>Bacteria</taxon>
        <taxon>Pseudomonadati</taxon>
        <taxon>Pseudomonadota</taxon>
        <taxon>Gammaproteobacteria</taxon>
        <taxon>Moraxellales</taxon>
        <taxon>Moraxellaceae</taxon>
        <taxon>Acinetobacter</taxon>
    </lineage>
</organism>
<protein>
    <submittedName>
        <fullName evidence="1">Uncharacterized protein</fullName>
    </submittedName>
</protein>
<evidence type="ECO:0000313" key="1">
    <source>
        <dbReference type="EMBL" id="CAB1221520.1"/>
    </source>
</evidence>
<accession>A0A811GEA7</accession>
<sequence>MIRSLIDLDSFFIGVLNTDLCMKRKTFLIQILVLLFTFQNIWSVAEAACLHEMPNIPNSILSNPIDLDEKSDSPRQALYSLENYKEIYDYCQKVCFNEKCSHFSNTIVIQIDPPDDLKLKADFETGITPTYLGITFYKSPYLNQLTPPPDLPLLLVG</sequence>
<dbReference type="AlphaFoldDB" id="A0A811GEA7"/>
<name>A0A811GEA7_9GAMM</name>
<comment type="caution">
    <text evidence="1">The sequence shown here is derived from an EMBL/GenBank/DDBJ whole genome shotgun (WGS) entry which is preliminary data.</text>
</comment>
<proteinExistence type="predicted"/>